<keyword evidence="2" id="KW-0732">Signal</keyword>
<dbReference type="Pfam" id="PF00079">
    <property type="entry name" value="Serpin"/>
    <property type="match status" value="1"/>
</dbReference>
<dbReference type="Gene3D" id="2.10.310.10">
    <property type="entry name" value="Serpins superfamily"/>
    <property type="match status" value="1"/>
</dbReference>
<sequence>MRSVVLFLFLSLIPAQSWSQAVDPVQDLARRWSDFGVRLFKTEASRSDQNLLLSPTGTGLSLSSVLERSAGTGRDQLDQALGVRGLQAADLVSSLRAAVGGASLGGVAWFVAQGAEPDDAYRKSLEQSFGAVIRTVDFGSVQDSLDSIQRWVLEQTSDQVQIQRPGLDLGPDPQLVLASALNVQAQFQVPFNASQTLQERFFVDRYHTVMVPMMLTSGRFFLSYDRTLKTGVLRLGLDQGRALLVLVPDEGVALSALEEELSAEKVYGWIRGLKKTRLEVQFPRFSLERSTALKIQLQKLQVQQVFNDNSLSQVLDSVSLSLDESAAPGGVASSFKTPPPRLTVNRPFLLVVYHEATGALQLIGRVVDPTQE</sequence>
<dbReference type="PANTHER" id="PTHR11461:SF191">
    <property type="entry name" value="PROTEIN Z-DEPENDENT PROTEASE INHIBITOR"/>
    <property type="match status" value="1"/>
</dbReference>
<evidence type="ECO:0000259" key="3">
    <source>
        <dbReference type="SMART" id="SM00093"/>
    </source>
</evidence>
<evidence type="ECO:0000256" key="2">
    <source>
        <dbReference type="SAM" id="SignalP"/>
    </source>
</evidence>
<feature type="chain" id="PRO_5043620461" description="Serpin domain-containing protein" evidence="2">
    <location>
        <begin position="20"/>
        <end position="372"/>
    </location>
</feature>
<dbReference type="InterPro" id="IPR042178">
    <property type="entry name" value="Serpin_sf_1"/>
</dbReference>
<gene>
    <name evidence="4" type="ORF">WMY93_006698</name>
</gene>
<dbReference type="GO" id="GO:0005615">
    <property type="term" value="C:extracellular space"/>
    <property type="evidence" value="ECO:0007669"/>
    <property type="project" value="InterPro"/>
</dbReference>
<feature type="domain" description="Serpin" evidence="3">
    <location>
        <begin position="37"/>
        <end position="369"/>
    </location>
</feature>
<dbReference type="PROSITE" id="PS00284">
    <property type="entry name" value="SERPIN"/>
    <property type="match status" value="1"/>
</dbReference>
<dbReference type="Gene3D" id="3.30.497.10">
    <property type="entry name" value="Antithrombin, subunit I, domain 2"/>
    <property type="match status" value="1"/>
</dbReference>
<dbReference type="SMART" id="SM00093">
    <property type="entry name" value="SERPIN"/>
    <property type="match status" value="1"/>
</dbReference>
<organism evidence="4 5">
    <name type="scientific">Mugilogobius chulae</name>
    <name type="common">yellowstripe goby</name>
    <dbReference type="NCBI Taxonomy" id="88201"/>
    <lineage>
        <taxon>Eukaryota</taxon>
        <taxon>Metazoa</taxon>
        <taxon>Chordata</taxon>
        <taxon>Craniata</taxon>
        <taxon>Vertebrata</taxon>
        <taxon>Euteleostomi</taxon>
        <taxon>Actinopterygii</taxon>
        <taxon>Neopterygii</taxon>
        <taxon>Teleostei</taxon>
        <taxon>Neoteleostei</taxon>
        <taxon>Acanthomorphata</taxon>
        <taxon>Gobiaria</taxon>
        <taxon>Gobiiformes</taxon>
        <taxon>Gobioidei</taxon>
        <taxon>Gobiidae</taxon>
        <taxon>Gobionellinae</taxon>
        <taxon>Mugilogobius</taxon>
    </lineage>
</organism>
<dbReference type="Proteomes" id="UP001460270">
    <property type="component" value="Unassembled WGS sequence"/>
</dbReference>
<comment type="similarity">
    <text evidence="1">Belongs to the serpin family.</text>
</comment>
<dbReference type="InterPro" id="IPR000215">
    <property type="entry name" value="Serpin_fam"/>
</dbReference>
<reference evidence="5" key="1">
    <citation type="submission" date="2024-04" db="EMBL/GenBank/DDBJ databases">
        <title>Salinicola lusitanus LLJ914,a marine bacterium isolated from the Okinawa Trough.</title>
        <authorList>
            <person name="Li J."/>
        </authorList>
    </citation>
    <scope>NUCLEOTIDE SEQUENCE [LARGE SCALE GENOMIC DNA]</scope>
</reference>
<dbReference type="InterPro" id="IPR023796">
    <property type="entry name" value="Serpin_dom"/>
</dbReference>
<dbReference type="InterPro" id="IPR023795">
    <property type="entry name" value="Serpin_CS"/>
</dbReference>
<comment type="caution">
    <text evidence="4">The sequence shown here is derived from an EMBL/GenBank/DDBJ whole genome shotgun (WGS) entry which is preliminary data.</text>
</comment>
<keyword evidence="5" id="KW-1185">Reference proteome</keyword>
<evidence type="ECO:0000313" key="4">
    <source>
        <dbReference type="EMBL" id="KAK7930303.1"/>
    </source>
</evidence>
<dbReference type="SUPFAM" id="SSF56574">
    <property type="entry name" value="Serpins"/>
    <property type="match status" value="1"/>
</dbReference>
<accession>A0AAW0Q0A0</accession>
<dbReference type="AlphaFoldDB" id="A0AAW0Q0A0"/>
<protein>
    <recommendedName>
        <fullName evidence="3">Serpin domain-containing protein</fullName>
    </recommendedName>
</protein>
<dbReference type="InterPro" id="IPR042185">
    <property type="entry name" value="Serpin_sf_2"/>
</dbReference>
<proteinExistence type="inferred from homology"/>
<dbReference type="Gene3D" id="2.30.39.10">
    <property type="entry name" value="Alpha-1-antitrypsin, domain 1"/>
    <property type="match status" value="1"/>
</dbReference>
<name>A0AAW0Q0A0_9GOBI</name>
<dbReference type="InterPro" id="IPR036186">
    <property type="entry name" value="Serpin_sf"/>
</dbReference>
<dbReference type="GO" id="GO:0004867">
    <property type="term" value="F:serine-type endopeptidase inhibitor activity"/>
    <property type="evidence" value="ECO:0007669"/>
    <property type="project" value="InterPro"/>
</dbReference>
<dbReference type="EMBL" id="JBBPFD010000004">
    <property type="protein sequence ID" value="KAK7930303.1"/>
    <property type="molecule type" value="Genomic_DNA"/>
</dbReference>
<evidence type="ECO:0000256" key="1">
    <source>
        <dbReference type="RuleBase" id="RU000411"/>
    </source>
</evidence>
<evidence type="ECO:0000313" key="5">
    <source>
        <dbReference type="Proteomes" id="UP001460270"/>
    </source>
</evidence>
<feature type="signal peptide" evidence="2">
    <location>
        <begin position="1"/>
        <end position="19"/>
    </location>
</feature>
<dbReference type="PANTHER" id="PTHR11461">
    <property type="entry name" value="SERINE PROTEASE INHIBITOR, SERPIN"/>
    <property type="match status" value="1"/>
</dbReference>